<feature type="coiled-coil region" evidence="7">
    <location>
        <begin position="417"/>
        <end position="444"/>
    </location>
</feature>
<dbReference type="Bgee" id="ENSOCUG00000034049">
    <property type="expression patterns" value="Expressed in ovary and 12 other cell types or tissues"/>
</dbReference>
<dbReference type="PANTHER" id="PTHR10424">
    <property type="entry name" value="VIRAL ENVELOPE PROTEIN"/>
    <property type="match status" value="1"/>
</dbReference>
<dbReference type="InterPro" id="IPR018154">
    <property type="entry name" value="TLV/ENV_coat_polyprotein"/>
</dbReference>
<evidence type="ECO:0000256" key="3">
    <source>
        <dbReference type="ARBA" id="ARBA00022729"/>
    </source>
</evidence>
<evidence type="ECO:0000256" key="1">
    <source>
        <dbReference type="ARBA" id="ARBA00004167"/>
    </source>
</evidence>
<evidence type="ECO:0000256" key="2">
    <source>
        <dbReference type="ARBA" id="ARBA00022692"/>
    </source>
</evidence>
<dbReference type="SUPFAM" id="SSF58069">
    <property type="entry name" value="Virus ectodomain"/>
    <property type="match status" value="1"/>
</dbReference>
<accession>A0A5F9C1W7</accession>
<keyword evidence="3 9" id="KW-0732">Signal</keyword>
<feature type="transmembrane region" description="Helical" evidence="8">
    <location>
        <begin position="513"/>
        <end position="535"/>
    </location>
</feature>
<dbReference type="Proteomes" id="UP000001811">
    <property type="component" value="Chromosome 18"/>
</dbReference>
<feature type="chain" id="PRO_5023804479" evidence="9">
    <location>
        <begin position="24"/>
        <end position="576"/>
    </location>
</feature>
<dbReference type="EMBL" id="AAGW02066968">
    <property type="status" value="NOT_ANNOTATED_CDS"/>
    <property type="molecule type" value="Genomic_DNA"/>
</dbReference>
<dbReference type="GO" id="GO:0016020">
    <property type="term" value="C:membrane"/>
    <property type="evidence" value="ECO:0007669"/>
    <property type="project" value="UniProtKB-SubCell"/>
</dbReference>
<dbReference type="InParanoid" id="A0A5F9C1W7"/>
<organism evidence="10 11">
    <name type="scientific">Oryctolagus cuniculus</name>
    <name type="common">Rabbit</name>
    <dbReference type="NCBI Taxonomy" id="9986"/>
    <lineage>
        <taxon>Eukaryota</taxon>
        <taxon>Metazoa</taxon>
        <taxon>Chordata</taxon>
        <taxon>Craniata</taxon>
        <taxon>Vertebrata</taxon>
        <taxon>Euteleostomi</taxon>
        <taxon>Mammalia</taxon>
        <taxon>Eutheria</taxon>
        <taxon>Euarchontoglires</taxon>
        <taxon>Glires</taxon>
        <taxon>Lagomorpha</taxon>
        <taxon>Leporidae</taxon>
        <taxon>Oryctolagus</taxon>
    </lineage>
</organism>
<feature type="signal peptide" evidence="9">
    <location>
        <begin position="1"/>
        <end position="23"/>
    </location>
</feature>
<dbReference type="SMR" id="A0A5F9C1W7"/>
<keyword evidence="7" id="KW-0175">Coiled coil</keyword>
<reference evidence="10" key="2">
    <citation type="submission" date="2025-08" db="UniProtKB">
        <authorList>
            <consortium name="Ensembl"/>
        </authorList>
    </citation>
    <scope>IDENTIFICATION</scope>
    <source>
        <strain evidence="10">Thorbecke</strain>
    </source>
</reference>
<evidence type="ECO:0000256" key="6">
    <source>
        <dbReference type="ARBA" id="ARBA00023157"/>
    </source>
</evidence>
<dbReference type="Ensembl" id="ENSOCUT00000058387.1">
    <property type="protein sequence ID" value="ENSOCUP00000027592.1"/>
    <property type="gene ID" value="ENSOCUG00000034049.1"/>
</dbReference>
<keyword evidence="5 8" id="KW-0472">Membrane</keyword>
<evidence type="ECO:0000256" key="8">
    <source>
        <dbReference type="SAM" id="Phobius"/>
    </source>
</evidence>
<evidence type="ECO:0000256" key="4">
    <source>
        <dbReference type="ARBA" id="ARBA00022989"/>
    </source>
</evidence>
<protein>
    <submittedName>
        <fullName evidence="10">Uncharacterized protein</fullName>
    </submittedName>
</protein>
<name>A0A5F9C1W7_RABIT</name>
<keyword evidence="11" id="KW-1185">Reference proteome</keyword>
<dbReference type="PANTHER" id="PTHR10424:SF75">
    <property type="entry name" value="ENDOGENOUS RETROVIRUS GROUP S71 MEMBER 1 ENV POLYPROTEIN"/>
    <property type="match status" value="1"/>
</dbReference>
<keyword evidence="2 8" id="KW-0812">Transmembrane</keyword>
<dbReference type="Gene3D" id="1.10.287.210">
    <property type="match status" value="1"/>
</dbReference>
<evidence type="ECO:0000313" key="11">
    <source>
        <dbReference type="Proteomes" id="UP000001811"/>
    </source>
</evidence>
<proteinExistence type="predicted"/>
<dbReference type="Pfam" id="PF00429">
    <property type="entry name" value="TLV_coat"/>
    <property type="match status" value="1"/>
</dbReference>
<reference evidence="10 11" key="1">
    <citation type="journal article" date="2011" name="Nature">
        <title>A high-resolution map of human evolutionary constraint using 29 mammals.</title>
        <authorList>
            <person name="Lindblad-Toh K."/>
            <person name="Garber M."/>
            <person name="Zuk O."/>
            <person name="Lin M.F."/>
            <person name="Parker B.J."/>
            <person name="Washietl S."/>
            <person name="Kheradpour P."/>
            <person name="Ernst J."/>
            <person name="Jordan G."/>
            <person name="Mauceli E."/>
            <person name="Ward L.D."/>
            <person name="Lowe C.B."/>
            <person name="Holloway A.K."/>
            <person name="Clamp M."/>
            <person name="Gnerre S."/>
            <person name="Alfoldi J."/>
            <person name="Beal K."/>
            <person name="Chang J."/>
            <person name="Clawson H."/>
            <person name="Cuff J."/>
            <person name="Di Palma F."/>
            <person name="Fitzgerald S."/>
            <person name="Flicek P."/>
            <person name="Guttman M."/>
            <person name="Hubisz M.J."/>
            <person name="Jaffe D.B."/>
            <person name="Jungreis I."/>
            <person name="Kent W.J."/>
            <person name="Kostka D."/>
            <person name="Lara M."/>
            <person name="Martins A.L."/>
            <person name="Massingham T."/>
            <person name="Moltke I."/>
            <person name="Raney B.J."/>
            <person name="Rasmussen M.D."/>
            <person name="Robinson J."/>
            <person name="Stark A."/>
            <person name="Vilella A.J."/>
            <person name="Wen J."/>
            <person name="Xie X."/>
            <person name="Zody M.C."/>
            <person name="Baldwin J."/>
            <person name="Bloom T."/>
            <person name="Chin C.W."/>
            <person name="Heiman D."/>
            <person name="Nicol R."/>
            <person name="Nusbaum C."/>
            <person name="Young S."/>
            <person name="Wilkinson J."/>
            <person name="Worley K.C."/>
            <person name="Kovar C.L."/>
            <person name="Muzny D.M."/>
            <person name="Gibbs R.A."/>
            <person name="Cree A."/>
            <person name="Dihn H.H."/>
            <person name="Fowler G."/>
            <person name="Jhangiani S."/>
            <person name="Joshi V."/>
            <person name="Lee S."/>
            <person name="Lewis L.R."/>
            <person name="Nazareth L.V."/>
            <person name="Okwuonu G."/>
            <person name="Santibanez J."/>
            <person name="Warren W.C."/>
            <person name="Mardis E.R."/>
            <person name="Weinstock G.M."/>
            <person name="Wilson R.K."/>
            <person name="Delehaunty K."/>
            <person name="Dooling D."/>
            <person name="Fronik C."/>
            <person name="Fulton L."/>
            <person name="Fulton B."/>
            <person name="Graves T."/>
            <person name="Minx P."/>
            <person name="Sodergren E."/>
            <person name="Birney E."/>
            <person name="Margulies E.H."/>
            <person name="Herrero J."/>
            <person name="Green E.D."/>
            <person name="Haussler D."/>
            <person name="Siepel A."/>
            <person name="Goldman N."/>
            <person name="Pollard K.S."/>
            <person name="Pedersen J.S."/>
            <person name="Lander E.S."/>
            <person name="Kellis M."/>
        </authorList>
    </citation>
    <scope>NUCLEOTIDE SEQUENCE [LARGE SCALE GENOMIC DNA]</scope>
    <source>
        <strain evidence="10 11">Thorbecke inbred</strain>
    </source>
</reference>
<evidence type="ECO:0000313" key="10">
    <source>
        <dbReference type="Ensembl" id="ENSOCUP00000027592.1"/>
    </source>
</evidence>
<evidence type="ECO:0000256" key="9">
    <source>
        <dbReference type="SAM" id="SignalP"/>
    </source>
</evidence>
<dbReference type="AlphaFoldDB" id="A0A5F9C1W7"/>
<dbReference type="GeneTree" id="ENSGT00940000163436"/>
<reference evidence="10" key="3">
    <citation type="submission" date="2025-09" db="UniProtKB">
        <authorList>
            <consortium name="Ensembl"/>
        </authorList>
    </citation>
    <scope>IDENTIFICATION</scope>
    <source>
        <strain evidence="10">Thorbecke</strain>
    </source>
</reference>
<sequence>MALSLALLMMAIYTIHWAPPVFAGLDNPQGIQKHLQQHHPCTCSGGIIVSFPRTRTRGRAQKPHFTQDCGDKTAYLTIPGSRWFCVPKPKLDSYRTGDQCPSECNKTIHYSVHSSCYTQYQTCNKGNQRLLFAVISGDYEGTFGGELSSSRFSSPSCPTKGQVACWYPIAPVGVSDGGGPQDTLTKLKTQKVLKPYLKTFTLPSNTTPWLKFIPEEIKTWMSIPSISLPTPINCLIFLPQRMSIPSISLPTPINCLISLPQTLNNTLEFNSFLGHPPMQPFPVLPVPTENITCLYKPPNNNPFDIDVGLAPFCTNNVTVNCPLYAPNSTVFVCRDNFAYTILPTNWTGNCMHAILFPDIEIINGDTPVPIPSLDYIAGRQKRAIQFIPLLATLGISSAMVTGSTGLGIAVHKYRELSQQLINDVQTLSTTIQDLQDQIDSLAEVVLQNRRGLDLLTAERGGICLALQEKCCFYANKSGIVRDKIKTLQEDLERRRRAMAENPFWNGWNGLLPYLLPLLGPIVGLLVVLSIGPCLLNRLMTFIRQQVDNLAARPIQIHYQSLAMEDPMENVISLSGW</sequence>
<evidence type="ECO:0000256" key="5">
    <source>
        <dbReference type="ARBA" id="ARBA00023136"/>
    </source>
</evidence>
<evidence type="ECO:0000256" key="7">
    <source>
        <dbReference type="SAM" id="Coils"/>
    </source>
</evidence>
<dbReference type="CDD" id="cd09851">
    <property type="entry name" value="HTLV-1-like_HR1-HR2"/>
    <property type="match status" value="1"/>
</dbReference>
<keyword evidence="4 8" id="KW-1133">Transmembrane helix</keyword>
<keyword evidence="6" id="KW-1015">Disulfide bond</keyword>
<comment type="subcellular location">
    <subcellularLocation>
        <location evidence="1">Membrane</location>
        <topology evidence="1">Single-pass membrane protein</topology>
    </subcellularLocation>
</comment>